<reference evidence="3" key="1">
    <citation type="submission" date="2021-03" db="EMBL/GenBank/DDBJ databases">
        <title>Leucobacter chromiisoli sp. nov., isolated from chromium-containing soil of chemical plant.</title>
        <authorList>
            <person name="Xu Z."/>
        </authorList>
    </citation>
    <scope>NUCLEOTIDE SEQUENCE</scope>
    <source>
        <strain evidence="3">K 70/01</strain>
    </source>
</reference>
<dbReference type="GO" id="GO:0005524">
    <property type="term" value="F:ATP binding"/>
    <property type="evidence" value="ECO:0007669"/>
    <property type="project" value="UniProtKB-KW"/>
</dbReference>
<comment type="caution">
    <text evidence="3">The sequence shown here is derived from an EMBL/GenBank/DDBJ whole genome shotgun (WGS) entry which is preliminary data.</text>
</comment>
<dbReference type="NCBIfam" id="NF040713">
    <property type="entry name" value="ZapE"/>
    <property type="match status" value="1"/>
</dbReference>
<sequence length="325" mass="35332">MNEDPVVGSDTDAEPFAVGIRASTLAARTRGAFVADVERRDVTLDTQQRGAVAALAASDHRGAYLWGGVGRGKTMLADAYFRSIPTTAKRRVHFHAFFRELHGRIVADRRPIEATVSDMLARDEAVLFDEFHVHDVADAVFLARTLDAILNLDILIVATSNDPPSALLPDPEFHDRFLPTIALIEQHLTVIEMGPGPDYRATSPGGPNGFSSSTWTARATAAEPRACDAATFSFAELCIAPRSSWDFLDLAEAHRRIVVTGIPALDEVDPQTAARFCVLIDVLADADVAFDGVSAAHWSRLRHVDEPPVDLARTLSRLSLLTDLT</sequence>
<keyword evidence="2" id="KW-0067">ATP-binding</keyword>
<dbReference type="InterPro" id="IPR027417">
    <property type="entry name" value="P-loop_NTPase"/>
</dbReference>
<gene>
    <name evidence="3" type="primary">zapE</name>
    <name evidence="3" type="ORF">J4H85_11105</name>
</gene>
<dbReference type="GO" id="GO:0051301">
    <property type="term" value="P:cell division"/>
    <property type="evidence" value="ECO:0007669"/>
    <property type="project" value="UniProtKB-KW"/>
</dbReference>
<protein>
    <submittedName>
        <fullName evidence="3">Cell division protein ZapE</fullName>
    </submittedName>
</protein>
<keyword evidence="1" id="KW-0547">Nucleotide-binding</keyword>
<dbReference type="PANTHER" id="PTHR12169:SF6">
    <property type="entry name" value="AFG1-LIKE ATPASE"/>
    <property type="match status" value="1"/>
</dbReference>
<dbReference type="Gene3D" id="3.40.50.300">
    <property type="entry name" value="P-loop containing nucleotide triphosphate hydrolases"/>
    <property type="match status" value="1"/>
</dbReference>
<dbReference type="PANTHER" id="PTHR12169">
    <property type="entry name" value="ATPASE N2B"/>
    <property type="match status" value="1"/>
</dbReference>
<keyword evidence="4" id="KW-1185">Reference proteome</keyword>
<evidence type="ECO:0000313" key="4">
    <source>
        <dbReference type="Proteomes" id="UP000668403"/>
    </source>
</evidence>
<evidence type="ECO:0000256" key="2">
    <source>
        <dbReference type="ARBA" id="ARBA00022840"/>
    </source>
</evidence>
<dbReference type="AlphaFoldDB" id="A0A939QER5"/>
<evidence type="ECO:0000313" key="3">
    <source>
        <dbReference type="EMBL" id="MBO2990541.1"/>
    </source>
</evidence>
<keyword evidence="3" id="KW-0131">Cell cycle</keyword>
<dbReference type="InterPro" id="IPR005654">
    <property type="entry name" value="ATPase_AFG1-like"/>
</dbReference>
<dbReference type="Pfam" id="PF03969">
    <property type="entry name" value="AFG1_ATPase"/>
    <property type="match status" value="2"/>
</dbReference>
<name>A0A939QER5_9MICO</name>
<organism evidence="3 4">
    <name type="scientific">Leucobacter tardus</name>
    <dbReference type="NCBI Taxonomy" id="501483"/>
    <lineage>
        <taxon>Bacteria</taxon>
        <taxon>Bacillati</taxon>
        <taxon>Actinomycetota</taxon>
        <taxon>Actinomycetes</taxon>
        <taxon>Micrococcales</taxon>
        <taxon>Microbacteriaceae</taxon>
        <taxon>Leucobacter</taxon>
    </lineage>
</organism>
<dbReference type="SUPFAM" id="SSF52540">
    <property type="entry name" value="P-loop containing nucleoside triphosphate hydrolases"/>
    <property type="match status" value="1"/>
</dbReference>
<dbReference type="Proteomes" id="UP000668403">
    <property type="component" value="Unassembled WGS sequence"/>
</dbReference>
<dbReference type="RefSeq" id="WP_208239613.1">
    <property type="nucleotide sequence ID" value="NZ_BAAAQU010000002.1"/>
</dbReference>
<proteinExistence type="predicted"/>
<dbReference type="GO" id="GO:0016887">
    <property type="term" value="F:ATP hydrolysis activity"/>
    <property type="evidence" value="ECO:0007669"/>
    <property type="project" value="InterPro"/>
</dbReference>
<dbReference type="EMBL" id="JAGFBF010000005">
    <property type="protein sequence ID" value="MBO2990541.1"/>
    <property type="molecule type" value="Genomic_DNA"/>
</dbReference>
<dbReference type="GO" id="GO:0005737">
    <property type="term" value="C:cytoplasm"/>
    <property type="evidence" value="ECO:0007669"/>
    <property type="project" value="TreeGrafter"/>
</dbReference>
<accession>A0A939QER5</accession>
<evidence type="ECO:0000256" key="1">
    <source>
        <dbReference type="ARBA" id="ARBA00022741"/>
    </source>
</evidence>
<keyword evidence="3" id="KW-0132">Cell division</keyword>